<name>A0A1M6IYP9_9BRAD</name>
<dbReference type="AlphaFoldDB" id="A0A1M6IYP9"/>
<dbReference type="Proteomes" id="UP000189935">
    <property type="component" value="Chromosome I"/>
</dbReference>
<evidence type="ECO:0000313" key="3">
    <source>
        <dbReference type="Proteomes" id="UP000189935"/>
    </source>
</evidence>
<reference evidence="2 3" key="1">
    <citation type="submission" date="2016-11" db="EMBL/GenBank/DDBJ databases">
        <authorList>
            <person name="Jaros S."/>
            <person name="Januszkiewicz K."/>
            <person name="Wedrychowicz H."/>
        </authorList>
    </citation>
    <scope>NUCLEOTIDE SEQUENCE [LARGE SCALE GENOMIC DNA]</scope>
    <source>
        <strain evidence="2 3">GAS499</strain>
    </source>
</reference>
<organism evidence="2 3">
    <name type="scientific">Bradyrhizobium lablabi</name>
    <dbReference type="NCBI Taxonomy" id="722472"/>
    <lineage>
        <taxon>Bacteria</taxon>
        <taxon>Pseudomonadati</taxon>
        <taxon>Pseudomonadota</taxon>
        <taxon>Alphaproteobacteria</taxon>
        <taxon>Hyphomicrobiales</taxon>
        <taxon>Nitrobacteraceae</taxon>
        <taxon>Bradyrhizobium</taxon>
    </lineage>
</organism>
<keyword evidence="1" id="KW-1133">Transmembrane helix</keyword>
<sequence>MGTLFGGVMEYNSMYFGFAFLYLLALGFYSLAWLFSRRSLSLKGAGLRQAAGAGQA</sequence>
<gene>
    <name evidence="2" type="ORF">SAMN05444159_0504</name>
</gene>
<keyword evidence="1" id="KW-0472">Membrane</keyword>
<dbReference type="RefSeq" id="WP_154071092.1">
    <property type="nucleotide sequence ID" value="NZ_LT670844.1"/>
</dbReference>
<keyword evidence="1" id="KW-0812">Transmembrane</keyword>
<accession>A0A1M6IYP9</accession>
<protein>
    <submittedName>
        <fullName evidence="2">Uncharacterized protein</fullName>
    </submittedName>
</protein>
<evidence type="ECO:0000313" key="2">
    <source>
        <dbReference type="EMBL" id="SHJ39556.1"/>
    </source>
</evidence>
<dbReference type="EMBL" id="LT670844">
    <property type="protein sequence ID" value="SHJ39556.1"/>
    <property type="molecule type" value="Genomic_DNA"/>
</dbReference>
<feature type="transmembrane region" description="Helical" evidence="1">
    <location>
        <begin position="14"/>
        <end position="35"/>
    </location>
</feature>
<evidence type="ECO:0000256" key="1">
    <source>
        <dbReference type="SAM" id="Phobius"/>
    </source>
</evidence>
<proteinExistence type="predicted"/>